<evidence type="ECO:0000256" key="6">
    <source>
        <dbReference type="ARBA" id="ARBA00022676"/>
    </source>
</evidence>
<dbReference type="InterPro" id="IPR016900">
    <property type="entry name" value="Alg10"/>
</dbReference>
<feature type="transmembrane region" description="Helical" evidence="14">
    <location>
        <begin position="202"/>
        <end position="218"/>
    </location>
</feature>
<comment type="pathway">
    <text evidence="2">Protein modification; protein glycosylation.</text>
</comment>
<keyword evidence="9" id="KW-0256">Endoplasmic reticulum</keyword>
<keyword evidence="7 15" id="KW-0808">Transferase</keyword>
<evidence type="ECO:0000256" key="11">
    <source>
        <dbReference type="ARBA" id="ARBA00023136"/>
    </source>
</evidence>
<evidence type="ECO:0000256" key="14">
    <source>
        <dbReference type="SAM" id="Phobius"/>
    </source>
</evidence>
<reference evidence="15 16" key="1">
    <citation type="submission" date="2014-06" db="EMBL/GenBank/DDBJ databases">
        <authorList>
            <person name="Swart Estienne"/>
        </authorList>
    </citation>
    <scope>NUCLEOTIDE SEQUENCE [LARGE SCALE GENOMIC DNA]</scope>
    <source>
        <strain evidence="15 16">130c</strain>
    </source>
</reference>
<keyword evidence="8 14" id="KW-0812">Transmembrane</keyword>
<dbReference type="OMA" id="VWDSKIT"/>
<evidence type="ECO:0000256" key="2">
    <source>
        <dbReference type="ARBA" id="ARBA00004922"/>
    </source>
</evidence>
<sequence length="460" mass="54530">MESITKGIPKIEQNIFLIATTSYIIFNTLIQFWINKSVEHWEHDEYYHISHAVQFYNADYSYNKFITTPPGLYLLGKLYLHIVRPINYVLNFEVDEDYHTYIRYLNASVLGGINFILLYKIVEAKYQEKNIYAIFTFVLSVIFIPIYYPMHVVFYTEIGSMSYLLLTYYLVLVRKVNQRKLGKLLLILVGICAFGQRQTNIIWINYIAIIGFINNYEMQFKSILSNLVKIISENLWLAVIDLMFIYFYIWNGNSIVIGDRDSHPLVLHYAQLLYSLLFLIVCIPVPFHTKVFQIVEDIFQIIKLRRPFKTLAFLILNGIAYLMVLNGTFTHKFIESNRGHYSFEFNKIVIKNEQVQFALVPLYSILTISLYEILAQTQGPKAKYISAIFLVASAMTLFPCQLFELRYFLHPVFLVSLEMFNPRRTKMEVWLGALAYMNFYLLHEYRDHPFWFHHEHHYFL</sequence>
<dbReference type="EMBL" id="CCKQ01011662">
    <property type="protein sequence ID" value="CDW83230.1"/>
    <property type="molecule type" value="Genomic_DNA"/>
</dbReference>
<feature type="transmembrane region" description="Helical" evidence="14">
    <location>
        <begin position="269"/>
        <end position="289"/>
    </location>
</feature>
<comment type="function">
    <text evidence="12">Dol-P-Glc:Glc(2)Man(9)GlcNAc(2)-PP-Dol alpha-1,2-glucosyltransferase that operates in the biosynthetic pathway of dolichol-linked oligosaccharides, the glycan precursors employed in protein asparagine (N)-glycosylation. The assembly of dolichol-linked oligosaccharides begins on the cytosolic side of the endoplasmic reticulum membrane and finishes in its lumen. The sequential addition of sugars to dolichol pyrophosphate produces dolichol-linked oligosaccharides containing fourteen sugars, including two GlcNAcs, nine mannoses and three glucoses. Once assembled, the oligosaccharide is transferred from the lipid to nascent proteins by oligosaccharyltransferases. In the lumen of the endoplasmic reticulum, adds the third and last glucose residue from dolichyl phosphate glucose (Dol-P-Glc) onto the lipid-linked oligosaccharide intermediate Glc(2)Man(9)GlcNAc(2)-PP-Dol to produce Glc(3)Man(9)GlcNAc(2)-PP-Dol.</text>
</comment>
<evidence type="ECO:0000256" key="5">
    <source>
        <dbReference type="ARBA" id="ARBA00018512"/>
    </source>
</evidence>
<comment type="similarity">
    <text evidence="3">Belongs to the ALG10 glucosyltransferase family.</text>
</comment>
<dbReference type="AlphaFoldDB" id="A0A078ALJ6"/>
<feature type="transmembrane region" description="Helical" evidence="14">
    <location>
        <begin position="15"/>
        <end position="34"/>
    </location>
</feature>
<dbReference type="Proteomes" id="UP000039865">
    <property type="component" value="Unassembled WGS sequence"/>
</dbReference>
<dbReference type="InParanoid" id="A0A078ALJ6"/>
<organism evidence="15 16">
    <name type="scientific">Stylonychia lemnae</name>
    <name type="common">Ciliate</name>
    <dbReference type="NCBI Taxonomy" id="5949"/>
    <lineage>
        <taxon>Eukaryota</taxon>
        <taxon>Sar</taxon>
        <taxon>Alveolata</taxon>
        <taxon>Ciliophora</taxon>
        <taxon>Intramacronucleata</taxon>
        <taxon>Spirotrichea</taxon>
        <taxon>Stichotrichia</taxon>
        <taxon>Sporadotrichida</taxon>
        <taxon>Oxytrichidae</taxon>
        <taxon>Stylonychinae</taxon>
        <taxon>Stylonychia</taxon>
    </lineage>
</organism>
<dbReference type="PANTHER" id="PTHR12989:SF10">
    <property type="entry name" value="DOL-P-GLC:GLC(2)MAN(9)GLCNAC(2)-PP-DOL ALPHA-1,2-GLUCOSYLTRANSFERASE-RELATED"/>
    <property type="match status" value="1"/>
</dbReference>
<keyword evidence="6" id="KW-0328">Glycosyltransferase</keyword>
<evidence type="ECO:0000313" key="16">
    <source>
        <dbReference type="Proteomes" id="UP000039865"/>
    </source>
</evidence>
<feature type="transmembrane region" description="Helical" evidence="14">
    <location>
        <begin position="387"/>
        <end position="409"/>
    </location>
</feature>
<evidence type="ECO:0000256" key="3">
    <source>
        <dbReference type="ARBA" id="ARBA00010600"/>
    </source>
</evidence>
<comment type="subcellular location">
    <subcellularLocation>
        <location evidence="1">Endoplasmic reticulum membrane</location>
        <topology evidence="1">Multi-pass membrane protein</topology>
    </subcellularLocation>
</comment>
<feature type="transmembrane region" description="Helical" evidence="14">
    <location>
        <begin position="154"/>
        <end position="173"/>
    </location>
</feature>
<dbReference type="GO" id="GO:0005789">
    <property type="term" value="C:endoplasmic reticulum membrane"/>
    <property type="evidence" value="ECO:0007669"/>
    <property type="project" value="UniProtKB-SubCell"/>
</dbReference>
<evidence type="ECO:0000256" key="13">
    <source>
        <dbReference type="ARBA" id="ARBA00048064"/>
    </source>
</evidence>
<feature type="transmembrane region" description="Helical" evidence="14">
    <location>
        <begin position="101"/>
        <end position="119"/>
    </location>
</feature>
<evidence type="ECO:0000256" key="12">
    <source>
        <dbReference type="ARBA" id="ARBA00044727"/>
    </source>
</evidence>
<dbReference type="PANTHER" id="PTHR12989">
    <property type="entry name" value="ALPHA-1,2-GLUCOSYLTRANSFERASE ALG10"/>
    <property type="match status" value="1"/>
</dbReference>
<comment type="catalytic activity">
    <reaction evidence="13">
        <text>an alpha-D-Glc-(1-&gt;3)-alpha-D-Glc-(1-&gt;3)-alpha-D-Man-(1-&gt;2)-alpha-D-Man-(1-&gt;2)-alpha-D-Man-(1-&gt;3)-[alpha-D-Man-(1-&gt;2)-alpha-D-Man-(1-&gt;3)-[alpha-D-Man-(1-&gt;2)-alpha-D-Man-(1-&gt;6)]-alpha-D-Man-(1-&gt;6)]-beta-D-Man-(1-&gt;4)-beta-D-GlcNAc-(1-&gt;4)-alpha-D-GlcNAc-diphospho-di-trans,poly-cis-dolichol + a di-trans,poly-cis-dolichyl beta-D-glucosyl phosphate = a alpha-D-Glc-(1-&gt;2)-alpha-D-Glc-(1-&gt;3)-alpha-D-Glc-(1-&gt;3)-alpha-D-Man-(1-&gt;2)-alpha-D-Man-(1-&gt;2)-alpha-D-Man-(1-&gt;3)-[alpha-D-Man-(1-&gt;2)-alpha-D-Man-(1-&gt;3)-[alpha-D-Man-(1-&gt;2)-alpha-D-Man-(1-&gt;6)]-alpha-D-Man-(1-&gt;6)]-beta-D-Man-(1-&gt;4)-beta-D-GlcNAc-(1-&gt;4)-alpha-D-GlcNAc-diphospho-di-trans,poly-cis-dolichol + a di-trans,poly-cis-dolichyl phosphate + H(+)</text>
        <dbReference type="Rhea" id="RHEA:29543"/>
        <dbReference type="Rhea" id="RHEA-COMP:19498"/>
        <dbReference type="Rhea" id="RHEA-COMP:19502"/>
        <dbReference type="Rhea" id="RHEA-COMP:19512"/>
        <dbReference type="Rhea" id="RHEA-COMP:19522"/>
        <dbReference type="ChEBI" id="CHEBI:15378"/>
        <dbReference type="ChEBI" id="CHEBI:57525"/>
        <dbReference type="ChEBI" id="CHEBI:57683"/>
        <dbReference type="ChEBI" id="CHEBI:132522"/>
        <dbReference type="ChEBI" id="CHEBI:132523"/>
        <dbReference type="EC" id="2.4.1.256"/>
    </reaction>
    <physiologicalReaction direction="left-to-right" evidence="13">
        <dbReference type="Rhea" id="RHEA:29544"/>
    </physiologicalReaction>
</comment>
<dbReference type="OrthoDB" id="4769at2759"/>
<protein>
    <recommendedName>
        <fullName evidence="5">Dol-P-Glc:Glc(2)Man(9)GlcNAc(2)-PP-Dol alpha-1,2-glucosyltransferase</fullName>
        <ecNumber evidence="4">2.4.1.256</ecNumber>
    </recommendedName>
</protein>
<dbReference type="EC" id="2.4.1.256" evidence="4"/>
<keyword evidence="10 14" id="KW-1133">Transmembrane helix</keyword>
<evidence type="ECO:0000313" key="15">
    <source>
        <dbReference type="EMBL" id="CDW83230.1"/>
    </source>
</evidence>
<evidence type="ECO:0000256" key="10">
    <source>
        <dbReference type="ARBA" id="ARBA00022989"/>
    </source>
</evidence>
<proteinExistence type="inferred from homology"/>
<keyword evidence="11 14" id="KW-0472">Membrane</keyword>
<feature type="transmembrane region" description="Helical" evidence="14">
    <location>
        <begin position="354"/>
        <end position="375"/>
    </location>
</feature>
<dbReference type="GO" id="GO:0106073">
    <property type="term" value="F:dolichyl pyrophosphate Glc2Man9GlcNAc2 alpha-1,2-glucosyltransferase activity"/>
    <property type="evidence" value="ECO:0007669"/>
    <property type="project" value="UniProtKB-EC"/>
</dbReference>
<feature type="transmembrane region" description="Helical" evidence="14">
    <location>
        <begin position="310"/>
        <end position="334"/>
    </location>
</feature>
<feature type="transmembrane region" description="Helical" evidence="14">
    <location>
        <begin position="230"/>
        <end position="249"/>
    </location>
</feature>
<evidence type="ECO:0000256" key="1">
    <source>
        <dbReference type="ARBA" id="ARBA00004477"/>
    </source>
</evidence>
<accession>A0A078ALJ6</accession>
<evidence type="ECO:0000256" key="7">
    <source>
        <dbReference type="ARBA" id="ARBA00022679"/>
    </source>
</evidence>
<dbReference type="Pfam" id="PF04922">
    <property type="entry name" value="DIE2_ALG10"/>
    <property type="match status" value="1"/>
</dbReference>
<evidence type="ECO:0000256" key="4">
    <source>
        <dbReference type="ARBA" id="ARBA00011967"/>
    </source>
</evidence>
<feature type="transmembrane region" description="Helical" evidence="14">
    <location>
        <begin position="429"/>
        <end position="445"/>
    </location>
</feature>
<gene>
    <name evidence="15" type="primary">Contig18154.g19296</name>
    <name evidence="15" type="ORF">STYLEM_12272</name>
</gene>
<feature type="transmembrane region" description="Helical" evidence="14">
    <location>
        <begin position="131"/>
        <end position="148"/>
    </location>
</feature>
<evidence type="ECO:0000256" key="9">
    <source>
        <dbReference type="ARBA" id="ARBA00022824"/>
    </source>
</evidence>
<evidence type="ECO:0000256" key="8">
    <source>
        <dbReference type="ARBA" id="ARBA00022692"/>
    </source>
</evidence>
<keyword evidence="16" id="KW-1185">Reference proteome</keyword>
<dbReference type="GO" id="GO:0006488">
    <property type="term" value="P:dolichol-linked oligosaccharide biosynthetic process"/>
    <property type="evidence" value="ECO:0007669"/>
    <property type="project" value="InterPro"/>
</dbReference>
<name>A0A078ALJ6_STYLE</name>